<evidence type="ECO:0000313" key="1">
    <source>
        <dbReference type="EMBL" id="KAB1071582.1"/>
    </source>
</evidence>
<dbReference type="RefSeq" id="WP_150965177.1">
    <property type="nucleotide sequence ID" value="NZ_VZZJ01000018.1"/>
</dbReference>
<evidence type="ECO:0000313" key="2">
    <source>
        <dbReference type="Proteomes" id="UP000441523"/>
    </source>
</evidence>
<sequence>MSAIDQAMAALTKHWVRAGQSADGDRLERIRTALRDRYVDGYRSDWRTLLDHAMSDLGCTIDWRNDQVHSVMVWGDPMEPEKR</sequence>
<keyword evidence="2" id="KW-1185">Reference proteome</keyword>
<dbReference type="EMBL" id="VZZJ01000018">
    <property type="protein sequence ID" value="KAB1071582.1"/>
    <property type="molecule type" value="Genomic_DNA"/>
</dbReference>
<proteinExistence type="predicted"/>
<reference evidence="1 2" key="1">
    <citation type="submission" date="2019-09" db="EMBL/GenBank/DDBJ databases">
        <title>YIM 132548 draft genome.</title>
        <authorList>
            <person name="Jiang L."/>
        </authorList>
    </citation>
    <scope>NUCLEOTIDE SEQUENCE [LARGE SCALE GENOMIC DNA]</scope>
    <source>
        <strain evidence="1 2">YIM 132548</strain>
    </source>
</reference>
<accession>A0A6N6MLN3</accession>
<protein>
    <submittedName>
        <fullName evidence="1">Uncharacterized protein</fullName>
    </submittedName>
</protein>
<gene>
    <name evidence="1" type="ORF">F6X51_18600</name>
</gene>
<comment type="caution">
    <text evidence="1">The sequence shown here is derived from an EMBL/GenBank/DDBJ whole genome shotgun (WGS) entry which is preliminary data.</text>
</comment>
<dbReference type="Proteomes" id="UP000441523">
    <property type="component" value="Unassembled WGS sequence"/>
</dbReference>
<name>A0A6N6MLN3_9HYPH</name>
<dbReference type="AlphaFoldDB" id="A0A6N6MLN3"/>
<organism evidence="1 2">
    <name type="scientific">Methylobacterium planeticum</name>
    <dbReference type="NCBI Taxonomy" id="2615211"/>
    <lineage>
        <taxon>Bacteria</taxon>
        <taxon>Pseudomonadati</taxon>
        <taxon>Pseudomonadota</taxon>
        <taxon>Alphaproteobacteria</taxon>
        <taxon>Hyphomicrobiales</taxon>
        <taxon>Methylobacteriaceae</taxon>
        <taxon>Methylobacterium</taxon>
    </lineage>
</organism>